<dbReference type="RefSeq" id="XP_030851927.1">
    <property type="nucleotide sequence ID" value="XM_030996067.1"/>
</dbReference>
<dbReference type="AlphaFoldDB" id="A0A7M7PIZ0"/>
<dbReference type="InterPro" id="IPR033133">
    <property type="entry name" value="PUM-HD"/>
</dbReference>
<dbReference type="KEGG" id="spu:583455"/>
<evidence type="ECO:0000256" key="2">
    <source>
        <dbReference type="ARBA" id="ARBA00022884"/>
    </source>
</evidence>
<proteinExistence type="predicted"/>
<evidence type="ECO:0000259" key="4">
    <source>
        <dbReference type="PROSITE" id="PS50303"/>
    </source>
</evidence>
<dbReference type="GO" id="GO:0006417">
    <property type="term" value="P:regulation of translation"/>
    <property type="evidence" value="ECO:0000318"/>
    <property type="project" value="GO_Central"/>
</dbReference>
<dbReference type="FunCoup" id="A0A7M7PIZ0">
    <property type="interactions" value="1770"/>
</dbReference>
<dbReference type="InterPro" id="IPR040059">
    <property type="entry name" value="PUM3"/>
</dbReference>
<dbReference type="FunFam" id="1.25.10.10:FF:001047">
    <property type="entry name" value="Predicted protein"/>
    <property type="match status" value="1"/>
</dbReference>
<dbReference type="Pfam" id="PF00806">
    <property type="entry name" value="PUF"/>
    <property type="match status" value="1"/>
</dbReference>
<dbReference type="OrthoDB" id="497380at2759"/>
<dbReference type="GO" id="GO:0003729">
    <property type="term" value="F:mRNA binding"/>
    <property type="evidence" value="ECO:0000318"/>
    <property type="project" value="GO_Central"/>
</dbReference>
<dbReference type="PANTHER" id="PTHR13389">
    <property type="entry name" value="PUMILIO HOMOLOG 3"/>
    <property type="match status" value="1"/>
</dbReference>
<dbReference type="GO" id="GO:0005730">
    <property type="term" value="C:nucleolus"/>
    <property type="evidence" value="ECO:0000318"/>
    <property type="project" value="GO_Central"/>
</dbReference>
<sequence>MTEKGNTQVGKKSPKRKHSEMDSSTGDAKSKIKKVKKMDSSTGDAKKANKMGKVKGEMLSPDQKTKLKKEIHAPNGKDKLSKVSSKPRFSAKKPAPKSKENFTKKSGQKGGKPFPKQGHFKQDKQTKPWKEGQKGKEGGDEAEKTKRPKLEELKKKERKQVRKQMNSNFELAQKAKNAWEVVRKHNCKPETRTKHITELCDLLDGRVLDLVKAHDTVRVIQCCVQFGTPEQRTKIFEEVKDHIVELTKCKYAKFYVLKMFRYGSKEQRLAIMRSFHGKVCQLVRHKEAAEVLEEAYNNHANAQERSALMEEFYGARFAVFKSTGIHTLDEILQKDPSLRQGIMDHMLKTLTPLLDKTVIKHTIVHKAIYDFLLHATEKMRAELIEAMREVVVQILHTQDGARAAMHCLWYGTAKDRKVIIKSFKTFVQKICKEEFGHRALFALFDCVDDTKIVSKVILEEMMKAAYEVATDQYGRKVLLYLLVPRDPSHFHPDIVKQLQRGDDNPVSKKESAVRRKELLEAASPALLKLLITHTKEMAYSKSNSQLALALLQHIEGDKSAVYSMLATLAAEELVPILVNDPGKMDEMHIVEHPSGHLMFKRLLAHEKAEREKGDVSSSLSDCLLEELSDENIRSWLRINRGAFVLVSLVECGNDAARKRICTVLQESRKNVDKLTSKGVQVLKEKLDL</sequence>
<dbReference type="EnsemblMetazoa" id="XM_030996067">
    <property type="protein sequence ID" value="XP_030851927"/>
    <property type="gene ID" value="LOC583455"/>
</dbReference>
<keyword evidence="2" id="KW-0694">RNA-binding</keyword>
<reference evidence="5" key="2">
    <citation type="submission" date="2021-01" db="UniProtKB">
        <authorList>
            <consortium name="EnsemblMetazoa"/>
        </authorList>
    </citation>
    <scope>IDENTIFICATION</scope>
</reference>
<dbReference type="Pfam" id="PF08144">
    <property type="entry name" value="CPL"/>
    <property type="match status" value="1"/>
</dbReference>
<feature type="domain" description="PUM-HD" evidence="4">
    <location>
        <begin position="174"/>
        <end position="526"/>
    </location>
</feature>
<dbReference type="Gene3D" id="1.25.10.10">
    <property type="entry name" value="Leucine-rich Repeat Variant"/>
    <property type="match status" value="2"/>
</dbReference>
<dbReference type="InParanoid" id="A0A7M7PIZ0"/>
<dbReference type="SMART" id="SM00025">
    <property type="entry name" value="Pumilio"/>
    <property type="match status" value="6"/>
</dbReference>
<dbReference type="SUPFAM" id="SSF48371">
    <property type="entry name" value="ARM repeat"/>
    <property type="match status" value="1"/>
</dbReference>
<feature type="compositionally biased region" description="Basic and acidic residues" evidence="3">
    <location>
        <begin position="120"/>
        <end position="155"/>
    </location>
</feature>
<protein>
    <recommendedName>
        <fullName evidence="4">PUM-HD domain-containing protein</fullName>
    </recommendedName>
</protein>
<evidence type="ECO:0000256" key="3">
    <source>
        <dbReference type="SAM" id="MobiDB-lite"/>
    </source>
</evidence>
<dbReference type="PANTHER" id="PTHR13389:SF0">
    <property type="entry name" value="PUMILIO HOMOLOG 3"/>
    <property type="match status" value="1"/>
</dbReference>
<dbReference type="InterPro" id="IPR011989">
    <property type="entry name" value="ARM-like"/>
</dbReference>
<dbReference type="PROSITE" id="PS50303">
    <property type="entry name" value="PUM_HD"/>
    <property type="match status" value="1"/>
</dbReference>
<dbReference type="InterPro" id="IPR001313">
    <property type="entry name" value="Pumilio_RNA-bd_rpt"/>
</dbReference>
<dbReference type="InterPro" id="IPR016024">
    <property type="entry name" value="ARM-type_fold"/>
</dbReference>
<dbReference type="OMA" id="YGPEFSI"/>
<dbReference type="InterPro" id="IPR012959">
    <property type="entry name" value="CPL_dom"/>
</dbReference>
<dbReference type="CTD" id="9933"/>
<reference evidence="6" key="1">
    <citation type="submission" date="2015-02" db="EMBL/GenBank/DDBJ databases">
        <title>Genome sequencing for Strongylocentrotus purpuratus.</title>
        <authorList>
            <person name="Murali S."/>
            <person name="Liu Y."/>
            <person name="Vee V."/>
            <person name="English A."/>
            <person name="Wang M."/>
            <person name="Skinner E."/>
            <person name="Han Y."/>
            <person name="Muzny D.M."/>
            <person name="Worley K.C."/>
            <person name="Gibbs R.A."/>
        </authorList>
    </citation>
    <scope>NUCLEOTIDE SEQUENCE</scope>
</reference>
<evidence type="ECO:0000256" key="1">
    <source>
        <dbReference type="ARBA" id="ARBA00022737"/>
    </source>
</evidence>
<evidence type="ECO:0000313" key="6">
    <source>
        <dbReference type="Proteomes" id="UP000007110"/>
    </source>
</evidence>
<keyword evidence="6" id="KW-1185">Reference proteome</keyword>
<accession>A0A7M7PIZ0</accession>
<feature type="compositionally biased region" description="Basic and acidic residues" evidence="3">
    <location>
        <begin position="63"/>
        <end position="81"/>
    </location>
</feature>
<organism evidence="5 6">
    <name type="scientific">Strongylocentrotus purpuratus</name>
    <name type="common">Purple sea urchin</name>
    <dbReference type="NCBI Taxonomy" id="7668"/>
    <lineage>
        <taxon>Eukaryota</taxon>
        <taxon>Metazoa</taxon>
        <taxon>Echinodermata</taxon>
        <taxon>Eleutherozoa</taxon>
        <taxon>Echinozoa</taxon>
        <taxon>Echinoidea</taxon>
        <taxon>Euechinoidea</taxon>
        <taxon>Echinacea</taxon>
        <taxon>Camarodonta</taxon>
        <taxon>Echinidea</taxon>
        <taxon>Strongylocentrotidae</taxon>
        <taxon>Strongylocentrotus</taxon>
    </lineage>
</organism>
<keyword evidence="1" id="KW-0677">Repeat</keyword>
<feature type="compositionally biased region" description="Polar residues" evidence="3">
    <location>
        <begin position="1"/>
        <end position="10"/>
    </location>
</feature>
<dbReference type="GeneID" id="583455"/>
<evidence type="ECO:0000313" key="5">
    <source>
        <dbReference type="EnsemblMetazoa" id="XP_030851927"/>
    </source>
</evidence>
<dbReference type="Proteomes" id="UP000007110">
    <property type="component" value="Unassembled WGS sequence"/>
</dbReference>
<name>A0A7M7PIZ0_STRPU</name>
<feature type="region of interest" description="Disordered" evidence="3">
    <location>
        <begin position="1"/>
        <end position="162"/>
    </location>
</feature>